<evidence type="ECO:0000313" key="7">
    <source>
        <dbReference type="Proteomes" id="UP000198551"/>
    </source>
</evidence>
<dbReference type="Pfam" id="PF00550">
    <property type="entry name" value="PP-binding"/>
    <property type="match status" value="1"/>
</dbReference>
<comment type="cofactor">
    <cofactor evidence="1">
        <name>pantetheine 4'-phosphate</name>
        <dbReference type="ChEBI" id="CHEBI:47942"/>
    </cofactor>
</comment>
<dbReference type="FunFam" id="3.40.50.980:FF:000002">
    <property type="entry name" value="Enterobactin synthetase component F"/>
    <property type="match status" value="1"/>
</dbReference>
<keyword evidence="2" id="KW-0596">Phosphopantetheine</keyword>
<organism evidence="6 7">
    <name type="scientific">Micromonospora marina</name>
    <dbReference type="NCBI Taxonomy" id="307120"/>
    <lineage>
        <taxon>Bacteria</taxon>
        <taxon>Bacillati</taxon>
        <taxon>Actinomycetota</taxon>
        <taxon>Actinomycetes</taxon>
        <taxon>Micromonosporales</taxon>
        <taxon>Micromonosporaceae</taxon>
        <taxon>Micromonospora</taxon>
    </lineage>
</organism>
<dbReference type="CDD" id="cd05930">
    <property type="entry name" value="A_NRPS"/>
    <property type="match status" value="1"/>
</dbReference>
<reference evidence="7" key="1">
    <citation type="submission" date="2016-06" db="EMBL/GenBank/DDBJ databases">
        <authorList>
            <person name="Varghese N."/>
        </authorList>
    </citation>
    <scope>NUCLEOTIDE SEQUENCE [LARGE SCALE GENOMIC DNA]</scope>
    <source>
        <strain evidence="7">DSM 45555</strain>
    </source>
</reference>
<feature type="compositionally biased region" description="Pro residues" evidence="4">
    <location>
        <begin position="1090"/>
        <end position="1100"/>
    </location>
</feature>
<evidence type="ECO:0000313" key="6">
    <source>
        <dbReference type="EMBL" id="SCF45418.1"/>
    </source>
</evidence>
<proteinExistence type="predicted"/>
<dbReference type="PANTHER" id="PTHR45527:SF1">
    <property type="entry name" value="FATTY ACID SYNTHASE"/>
    <property type="match status" value="1"/>
</dbReference>
<dbReference type="Pfam" id="PF00501">
    <property type="entry name" value="AMP-binding"/>
    <property type="match status" value="2"/>
</dbReference>
<dbReference type="GO" id="GO:0043041">
    <property type="term" value="P:amino acid activation for nonribosomal peptide biosynthetic process"/>
    <property type="evidence" value="ECO:0007669"/>
    <property type="project" value="TreeGrafter"/>
</dbReference>
<dbReference type="GO" id="GO:0072330">
    <property type="term" value="P:monocarboxylic acid biosynthetic process"/>
    <property type="evidence" value="ECO:0007669"/>
    <property type="project" value="UniProtKB-ARBA"/>
</dbReference>
<dbReference type="InterPro" id="IPR023213">
    <property type="entry name" value="CAT-like_dom_sf"/>
</dbReference>
<name>A0A1C5AJL1_9ACTN</name>
<dbReference type="Gene3D" id="3.40.50.12780">
    <property type="entry name" value="N-terminal domain of ligase-like"/>
    <property type="match status" value="2"/>
</dbReference>
<gene>
    <name evidence="6" type="ORF">GA0070215_13413</name>
</gene>
<dbReference type="SUPFAM" id="SSF56801">
    <property type="entry name" value="Acetyl-CoA synthetase-like"/>
    <property type="match status" value="2"/>
</dbReference>
<dbReference type="SMART" id="SM00823">
    <property type="entry name" value="PKS_PP"/>
    <property type="match status" value="1"/>
</dbReference>
<protein>
    <submittedName>
        <fullName evidence="6">Amino acid adenylation domain-containing protein</fullName>
    </submittedName>
</protein>
<evidence type="ECO:0000256" key="4">
    <source>
        <dbReference type="SAM" id="MobiDB-lite"/>
    </source>
</evidence>
<dbReference type="InterPro" id="IPR020806">
    <property type="entry name" value="PKS_PP-bd"/>
</dbReference>
<dbReference type="PROSITE" id="PS50075">
    <property type="entry name" value="CARRIER"/>
    <property type="match status" value="1"/>
</dbReference>
<feature type="region of interest" description="Disordered" evidence="4">
    <location>
        <begin position="1078"/>
        <end position="1100"/>
    </location>
</feature>
<dbReference type="GO" id="GO:0008610">
    <property type="term" value="P:lipid biosynthetic process"/>
    <property type="evidence" value="ECO:0007669"/>
    <property type="project" value="UniProtKB-ARBA"/>
</dbReference>
<dbReference type="GO" id="GO:0005737">
    <property type="term" value="C:cytoplasm"/>
    <property type="evidence" value="ECO:0007669"/>
    <property type="project" value="TreeGrafter"/>
</dbReference>
<dbReference type="EMBL" id="FMCV01000034">
    <property type="protein sequence ID" value="SCF45418.1"/>
    <property type="molecule type" value="Genomic_DNA"/>
</dbReference>
<dbReference type="GO" id="GO:0003824">
    <property type="term" value="F:catalytic activity"/>
    <property type="evidence" value="ECO:0007669"/>
    <property type="project" value="InterPro"/>
</dbReference>
<dbReference type="SUPFAM" id="SSF47336">
    <property type="entry name" value="ACP-like"/>
    <property type="match status" value="1"/>
</dbReference>
<dbReference type="Gene3D" id="3.30.300.30">
    <property type="match status" value="1"/>
</dbReference>
<dbReference type="PROSITE" id="PS00012">
    <property type="entry name" value="PHOSPHOPANTETHEINE"/>
    <property type="match status" value="1"/>
</dbReference>
<evidence type="ECO:0000256" key="1">
    <source>
        <dbReference type="ARBA" id="ARBA00001957"/>
    </source>
</evidence>
<dbReference type="SUPFAM" id="SSF52777">
    <property type="entry name" value="CoA-dependent acyltransferases"/>
    <property type="match status" value="4"/>
</dbReference>
<evidence type="ECO:0000256" key="2">
    <source>
        <dbReference type="ARBA" id="ARBA00022450"/>
    </source>
</evidence>
<dbReference type="Pfam" id="PF13193">
    <property type="entry name" value="AMP-binding_C"/>
    <property type="match status" value="1"/>
</dbReference>
<dbReference type="GO" id="GO:0031177">
    <property type="term" value="F:phosphopantetheine binding"/>
    <property type="evidence" value="ECO:0007669"/>
    <property type="project" value="InterPro"/>
</dbReference>
<keyword evidence="7" id="KW-1185">Reference proteome</keyword>
<dbReference type="Pfam" id="PF00668">
    <property type="entry name" value="Condensation"/>
    <property type="match status" value="2"/>
</dbReference>
<dbReference type="InterPro" id="IPR025110">
    <property type="entry name" value="AMP-bd_C"/>
</dbReference>
<dbReference type="PANTHER" id="PTHR45527">
    <property type="entry name" value="NONRIBOSOMAL PEPTIDE SYNTHETASE"/>
    <property type="match status" value="1"/>
</dbReference>
<dbReference type="InterPro" id="IPR000873">
    <property type="entry name" value="AMP-dep_synth/lig_dom"/>
</dbReference>
<dbReference type="InterPro" id="IPR045851">
    <property type="entry name" value="AMP-bd_C_sf"/>
</dbReference>
<dbReference type="InterPro" id="IPR010071">
    <property type="entry name" value="AA_adenyl_dom"/>
</dbReference>
<dbReference type="Gene3D" id="3.30.559.30">
    <property type="entry name" value="Nonribosomal peptide synthetase, condensation domain"/>
    <property type="match status" value="2"/>
</dbReference>
<sequence>MTRPPRRRAAPTPEQRARFQARLRDAGVSVRAGGPTADPDRGRHFPLTDAQLRFWLLEQIDPGNPAYHMAVPVRLSGHLDVTALHRAVRMLVARHEALRTVFGAADGTPWQRVVSDPAVVLTVDDLCRHDLPERDRVAERIATAEATAAFDLGAGPLLRVRLVRLAEDRYDLLITMHHIVGDGWSVAIVVRELSECYTAVVEDREPRLAPLPVQYPDWAVWQRRQLDSGAHAAALAYWRERLADVAPLGLPHDAARPVTRTFSGGQREFHLDEAMAHGIRAFGQQAGASPFVVLLAALAVLLSRQTGRRDLLVGTPVAGRDHPDTAPLVGCFLNLVAVRCDLHGDPTFGEVVDRVRQETLRAFEHQQVPFERVQAELGRSGDLDRAPLFEVLLNMVNVPAAVAEMPGVAAEFGEPQNVGAKFDLTVYVQEHSTGYRLSVLYNTDLFHADRIAALMRQWQTVLRQGLADPRRQVDLIDLRDVPGGPPAEPAVPAATPAPTVPAQVALAVTARPEAVAVSGRGVDLTYGELDHRAGQVAARLRRAGLRPGDRVVVLARRTPELPVALLGIWRAGGVCVVLDADAPESALAACVDVAAPVAALGCGAPTTALPGVGLPVIPLADGPRWLLTDEPAVDQEVVVTPDDVAYLAFTTGSTARPRAVLGTHGPLGHFLRWQRERFTLTVADRTALLAGIGHDPLLRDLFAPLTVGATLCLPPGDVLAEMADLAGWLHEATVKVVHITPALATILAATAPAGLRLPLRLVFLGGDLLTRDVLARLRAVAPQAALVNVYGATETPQVMSWHDTDRDQRDPVPVGVGVDGVRMAVHDRYGRPCGIGELGEIVVRTRHLTLGYVGDPAATADRFRPDPAGSGTRLFRTADLGRIGPDGAVEFAGRTTTAKIRGIRVEPAEVEATLRNHPQVADVGVLVTGTGPDAALVACVVPTGGDGIDPAALAAWLGQRTTSGLVPDRVVLVDALPRAGSGKLVRSRLAGLLPAEAAPDTPEPPVGETERLVAEEVATLLGQPVTDRDSSFFGLGGDSVRAMQLAARLRDSLGRDVPVRWVFEHPTVAALAAHLDTVTGQDSDGRPPLRSTPPQQPAPLTPAQQRLWFLHQLDPASPAYNIPTAIDLTGALDHTALHHALIDLTDRHQILRTTITPTEPPTQHLNPPPTRPVTVHTLPPHTDATSYLTHLAQQPFDLTTDHPLRTHLVTTDHDHHHLLLTVHHIAADAWSMGLLITDLAALYHHHRTGQPHHLPTPTHQYRDYAHWTHHPHHHTRHQHHRTYWTHHLANTPTLDLPTDHPHHPTDGVPAGSVPITIDGALTERLHELGRAHGATLFMVLLAAFQTVLARTSGQDDIAVGTPVANREAPGTADLVGFFASTLVMRTSTAGDPSFTELLGQVRETCLAAYAHQDVAFEEVVADLGVERDLTRHPVFQVMLAVQNVPSPDPQVAGLTLTPRPLPVTAAKFELVLNLAETDGGIAGDLTYRSDLFAPDRVTRLVEQLRHVLRTAADHPDRPVGALLPPPAELALLRSWNDTATDLPAALVHQLVAAQAARTPHRVAVLAEDGELSYAELDAAANRLARHLVDRGLGAESPVALLIERGRHLPMAMLAVLKAGGCYLPIDPAEAAGRRDLLLRSGVTAVLCATEATREAVAGLGLPVVDVTAPDPYGRADDPQVPIDPDQLAYLMSTSGSTGAPKQVMITHRALANHMLWMRAAFPLTAEDRLLQKTPCGFDASVWEFYAPLVAGATLVMARPDGHRDPAYLVRACATQRITVLQMVPSMLDVLLGTPGFAQLTELRQVFVGGETLPPRLRDRFHRVSGATLVNLYGPAETCIQVTSWTADPAFDAHLPSPIGVPVWNTVVHVLDRFLRPVPIGVVGELYVGG</sequence>
<dbReference type="InterPro" id="IPR001242">
    <property type="entry name" value="Condensation_dom"/>
</dbReference>
<dbReference type="InterPro" id="IPR009081">
    <property type="entry name" value="PP-bd_ACP"/>
</dbReference>
<dbReference type="Gene3D" id="1.10.1200.10">
    <property type="entry name" value="ACP-like"/>
    <property type="match status" value="1"/>
</dbReference>
<feature type="domain" description="Carrier" evidence="5">
    <location>
        <begin position="1004"/>
        <end position="1079"/>
    </location>
</feature>
<dbReference type="InterPro" id="IPR006162">
    <property type="entry name" value="Ppantetheine_attach_site"/>
</dbReference>
<dbReference type="FunFam" id="1.10.1200.10:FF:000016">
    <property type="entry name" value="Non-ribosomal peptide synthase"/>
    <property type="match status" value="1"/>
</dbReference>
<keyword evidence="3" id="KW-0597">Phosphoprotein</keyword>
<dbReference type="NCBIfam" id="TIGR01733">
    <property type="entry name" value="AA-adenyl-dom"/>
    <property type="match status" value="1"/>
</dbReference>
<evidence type="ECO:0000256" key="3">
    <source>
        <dbReference type="ARBA" id="ARBA00022553"/>
    </source>
</evidence>
<dbReference type="GO" id="GO:0044550">
    <property type="term" value="P:secondary metabolite biosynthetic process"/>
    <property type="evidence" value="ECO:0007669"/>
    <property type="project" value="TreeGrafter"/>
</dbReference>
<dbReference type="InterPro" id="IPR042099">
    <property type="entry name" value="ANL_N_sf"/>
</dbReference>
<dbReference type="Proteomes" id="UP000198551">
    <property type="component" value="Unassembled WGS sequence"/>
</dbReference>
<accession>A0A1C5AJL1</accession>
<evidence type="ECO:0000259" key="5">
    <source>
        <dbReference type="PROSITE" id="PS50075"/>
    </source>
</evidence>
<dbReference type="CDD" id="cd19531">
    <property type="entry name" value="LCL_NRPS-like"/>
    <property type="match status" value="2"/>
</dbReference>
<dbReference type="RefSeq" id="WP_091051249.1">
    <property type="nucleotide sequence ID" value="NZ_FMCV01000034.1"/>
</dbReference>
<feature type="non-terminal residue" evidence="6">
    <location>
        <position position="1889"/>
    </location>
</feature>
<dbReference type="Gene3D" id="3.30.559.10">
    <property type="entry name" value="Chloramphenicol acetyltransferase-like domain"/>
    <property type="match status" value="2"/>
</dbReference>
<dbReference type="InterPro" id="IPR036736">
    <property type="entry name" value="ACP-like_sf"/>
</dbReference>